<dbReference type="Proteomes" id="UP000030765">
    <property type="component" value="Unassembled WGS sequence"/>
</dbReference>
<dbReference type="EnsemblMetazoa" id="ASIC007215-RA">
    <property type="protein sequence ID" value="ASIC007215-PA"/>
    <property type="gene ID" value="ASIC007215"/>
</dbReference>
<keyword evidence="4" id="KW-1185">Reference proteome</keyword>
<dbReference type="VEuPathDB" id="VectorBase:ASIC007215"/>
<protein>
    <submittedName>
        <fullName evidence="2 3">Uncharacterized protein</fullName>
    </submittedName>
</protein>
<dbReference type="AlphaFoldDB" id="A0A084VPF0"/>
<evidence type="ECO:0000256" key="1">
    <source>
        <dbReference type="SAM" id="SignalP"/>
    </source>
</evidence>
<accession>A0A084VPF0</accession>
<keyword evidence="1" id="KW-0732">Signal</keyword>
<name>A0A084VPF0_ANOSI</name>
<dbReference type="VEuPathDB" id="VectorBase:ASIS011819"/>
<evidence type="ECO:0000313" key="4">
    <source>
        <dbReference type="Proteomes" id="UP000030765"/>
    </source>
</evidence>
<reference evidence="3" key="2">
    <citation type="submission" date="2020-05" db="UniProtKB">
        <authorList>
            <consortium name="EnsemblMetazoa"/>
        </authorList>
    </citation>
    <scope>IDENTIFICATION</scope>
</reference>
<reference evidence="2 4" key="1">
    <citation type="journal article" date="2014" name="BMC Genomics">
        <title>Genome sequence of Anopheles sinensis provides insight into genetics basis of mosquito competence for malaria parasites.</title>
        <authorList>
            <person name="Zhou D."/>
            <person name="Zhang D."/>
            <person name="Ding G."/>
            <person name="Shi L."/>
            <person name="Hou Q."/>
            <person name="Ye Y."/>
            <person name="Xu Y."/>
            <person name="Zhou H."/>
            <person name="Xiong C."/>
            <person name="Li S."/>
            <person name="Yu J."/>
            <person name="Hong S."/>
            <person name="Yu X."/>
            <person name="Zou P."/>
            <person name="Chen C."/>
            <person name="Chang X."/>
            <person name="Wang W."/>
            <person name="Lv Y."/>
            <person name="Sun Y."/>
            <person name="Ma L."/>
            <person name="Shen B."/>
            <person name="Zhu C."/>
        </authorList>
    </citation>
    <scope>NUCLEOTIDE SEQUENCE [LARGE SCALE GENOMIC DNA]</scope>
</reference>
<proteinExistence type="predicted"/>
<evidence type="ECO:0000313" key="3">
    <source>
        <dbReference type="EnsemblMetazoa" id="ASIC007215-PA"/>
    </source>
</evidence>
<sequence>MFKYVIVVLALIAAVFAAPKPQVLLSPTTYSAYNTYAAPAAASFYSSGAYIPAAYPAYAPAAYSGYAPLTYL</sequence>
<dbReference type="OMA" id="LTYPTAY"/>
<evidence type="ECO:0000313" key="2">
    <source>
        <dbReference type="EMBL" id="KFB39844.1"/>
    </source>
</evidence>
<dbReference type="VEuPathDB" id="VectorBase:ASIS009989"/>
<organism evidence="3 4">
    <name type="scientific">Anopheles sinensis</name>
    <name type="common">Mosquito</name>
    <dbReference type="NCBI Taxonomy" id="74873"/>
    <lineage>
        <taxon>Eukaryota</taxon>
        <taxon>Metazoa</taxon>
        <taxon>Ecdysozoa</taxon>
        <taxon>Arthropoda</taxon>
        <taxon>Hexapoda</taxon>
        <taxon>Insecta</taxon>
        <taxon>Pterygota</taxon>
        <taxon>Neoptera</taxon>
        <taxon>Endopterygota</taxon>
        <taxon>Diptera</taxon>
        <taxon>Nematocera</taxon>
        <taxon>Culicoidea</taxon>
        <taxon>Culicidae</taxon>
        <taxon>Anophelinae</taxon>
        <taxon>Anopheles</taxon>
    </lineage>
</organism>
<feature type="signal peptide" evidence="1">
    <location>
        <begin position="1"/>
        <end position="17"/>
    </location>
</feature>
<feature type="chain" id="PRO_5001783647" evidence="1">
    <location>
        <begin position="18"/>
        <end position="72"/>
    </location>
</feature>
<dbReference type="EMBL" id="KE524999">
    <property type="protein sequence ID" value="KFB39844.1"/>
    <property type="molecule type" value="Genomic_DNA"/>
</dbReference>
<dbReference type="EMBL" id="ATLV01015001">
    <property type="status" value="NOT_ANNOTATED_CDS"/>
    <property type="molecule type" value="Genomic_DNA"/>
</dbReference>
<gene>
    <name evidence="2" type="ORF">ZHAS_00007215</name>
</gene>